<feature type="domain" description="MrpA C-terminal/MbhE" evidence="16">
    <location>
        <begin position="704"/>
        <end position="778"/>
    </location>
</feature>
<feature type="transmembrane region" description="Helical" evidence="11">
    <location>
        <begin position="325"/>
        <end position="349"/>
    </location>
</feature>
<dbReference type="InterPro" id="IPR001750">
    <property type="entry name" value="ND/Mrp_TM"/>
</dbReference>
<feature type="domain" description="NADH-Ubiquinone oxidoreductase (complex I) chain 5 N-terminal" evidence="13">
    <location>
        <begin position="61"/>
        <end position="95"/>
    </location>
</feature>
<evidence type="ECO:0000259" key="13">
    <source>
        <dbReference type="Pfam" id="PF00662"/>
    </source>
</evidence>
<feature type="transmembrane region" description="Helical" evidence="11">
    <location>
        <begin position="581"/>
        <end position="602"/>
    </location>
</feature>
<sequence>MLPALTVLTLNAVLAPFLFRWLGRRSFYALAVAPAGVFVWLLTVAVRGTEGMELSFPWIPELGVSLALRMDPLSLMLSMLVTGIGALVLAYCAQYFLKANRTAVGHAMFAGQLTAFAAAMFLLVTADDLMILFIAWEATTVLSYLMIGFSRTRLTARRAALQALIVTTAGGLSMLVGFLILASAAGTMRISSIVERLAAGTVDAPEGFIVAAAVLVFVGAASKSALVPSHFWLPGAMAAPTPVSAYLHAAAMVKAGIYLVARFAPAFLHVDAWLWLVVLGGVATMLLGGYRALRQFDLKLILAYGTVSQLGFLTLVVGLGKPEFLHAGAALLMGHALFKATLFLVVGIIDQCTGTRDIRQLAGLARRAPILFATALVAAASMAGVPFTLGFVAKESVLEALLHGATDPLGVVALIGAVLGSILTVAYSGRFVLGAFGDGRFFKVTEARVVRRIAPSFAAPAIVLAVLTVVFGVFPAPIEALVHGVGETGQALLGEHGKLPHLAIWHGFTTALLLSALCLGVGAALILGRARVSRVQDALGGSLEGDPPLRRLDAERLYRQSVGALDDFAIWLTGRTQRGSVGFYVSIILAVAVSAPLVAYVAGGGSFGLRLHLADSAAQIVIVVVVGIAALAAVKADKRFLAVLLVSVVGYGMAVIYALQGAPDLALTQVLVETVVTVAMVLALRVLPARMEPAWQSRHKLIRAVLGVAFGTGMVFLAAAAMNARESLPVSLEFPRLAYDGGGGANIVNVTLVDIRAWDTFGEVSVLAIAATGVASLIFVSGRGDQQLHAGFSSQVASGAVQRGGAHDADRFSEAPRSPWITAGHTLDSGSRSIMLEVVVRIVFHTLIIVSVYLLVAGHNAPGGGFAAGLMAGLALAVRYFAGGRYELYEAMPISAGTMLGSGLGIIALSAIVPLFFGGEVLQAAIVQGTVPLLGGYKFTTSTIFDIGVFLIVVGLVSDVLRSFGSRLDWLAGRQQISSDRGPDNAVTEAEAAETKGAQA</sequence>
<feature type="transmembrane region" description="Helical" evidence="11">
    <location>
        <begin position="937"/>
        <end position="957"/>
    </location>
</feature>
<dbReference type="Pfam" id="PF20501">
    <property type="entry name" value="MbhE"/>
    <property type="match status" value="1"/>
</dbReference>
<feature type="transmembrane region" description="Helical" evidence="11">
    <location>
        <begin position="617"/>
        <end position="634"/>
    </location>
</feature>
<dbReference type="InterPro" id="IPR046806">
    <property type="entry name" value="MrpA_C/MbhE"/>
</dbReference>
<comment type="caution">
    <text evidence="17">The sequence shown here is derived from an EMBL/GenBank/DDBJ whole genome shotgun (WGS) entry which is preliminary data.</text>
</comment>
<evidence type="ECO:0000259" key="15">
    <source>
        <dbReference type="Pfam" id="PF13244"/>
    </source>
</evidence>
<feature type="domain" description="Na+/H+ antiporter MnhB subunit-related protein" evidence="14">
    <location>
        <begin position="835"/>
        <end position="958"/>
    </location>
</feature>
<evidence type="ECO:0000256" key="5">
    <source>
        <dbReference type="ARBA" id="ARBA00022692"/>
    </source>
</evidence>
<gene>
    <name evidence="17" type="ORF">J2S35_001225</name>
</gene>
<feature type="transmembrane region" description="Helical" evidence="11">
    <location>
        <begin position="129"/>
        <end position="147"/>
    </location>
</feature>
<dbReference type="InterPro" id="IPR007182">
    <property type="entry name" value="MnhB"/>
</dbReference>
<name>A0AAE4C8D2_9MICC</name>
<dbReference type="Pfam" id="PF00361">
    <property type="entry name" value="Proton_antipo_M"/>
    <property type="match status" value="1"/>
</dbReference>
<dbReference type="Pfam" id="PF00662">
    <property type="entry name" value="Proton_antipo_N"/>
    <property type="match status" value="1"/>
</dbReference>
<keyword evidence="8 11" id="KW-0472">Membrane</keyword>
<keyword evidence="6 11" id="KW-1133">Transmembrane helix</keyword>
<evidence type="ECO:0000256" key="7">
    <source>
        <dbReference type="ARBA" id="ARBA00023065"/>
    </source>
</evidence>
<evidence type="ECO:0000256" key="4">
    <source>
        <dbReference type="ARBA" id="ARBA00022475"/>
    </source>
</evidence>
<dbReference type="GO" id="GO:0015297">
    <property type="term" value="F:antiporter activity"/>
    <property type="evidence" value="ECO:0007669"/>
    <property type="project" value="UniProtKB-KW"/>
</dbReference>
<feature type="transmembrane region" description="Helical" evidence="11">
    <location>
        <begin position="6"/>
        <end position="22"/>
    </location>
</feature>
<feature type="transmembrane region" description="Helical" evidence="11">
    <location>
        <begin position="273"/>
        <end position="293"/>
    </location>
</feature>
<feature type="transmembrane region" description="Helical" evidence="11">
    <location>
        <begin position="641"/>
        <end position="660"/>
    </location>
</feature>
<evidence type="ECO:0000259" key="16">
    <source>
        <dbReference type="Pfam" id="PF20501"/>
    </source>
</evidence>
<dbReference type="GO" id="GO:0006811">
    <property type="term" value="P:monoatomic ion transport"/>
    <property type="evidence" value="ECO:0007669"/>
    <property type="project" value="UniProtKB-KW"/>
</dbReference>
<evidence type="ECO:0000259" key="14">
    <source>
        <dbReference type="Pfam" id="PF04039"/>
    </source>
</evidence>
<dbReference type="Pfam" id="PF13244">
    <property type="entry name" value="MbhD"/>
    <property type="match status" value="1"/>
</dbReference>
<feature type="transmembrane region" description="Helical" evidence="11">
    <location>
        <begin position="453"/>
        <end position="474"/>
    </location>
</feature>
<evidence type="ECO:0000259" key="12">
    <source>
        <dbReference type="Pfam" id="PF00361"/>
    </source>
</evidence>
<feature type="transmembrane region" description="Helical" evidence="11">
    <location>
        <begin position="27"/>
        <end position="46"/>
    </location>
</feature>
<feature type="transmembrane region" description="Helical" evidence="11">
    <location>
        <begin position="75"/>
        <end position="97"/>
    </location>
</feature>
<feature type="transmembrane region" description="Helical" evidence="11">
    <location>
        <begin position="701"/>
        <end position="722"/>
    </location>
</feature>
<feature type="transmembrane region" description="Helical" evidence="11">
    <location>
        <begin position="761"/>
        <end position="780"/>
    </location>
</feature>
<dbReference type="PRINTS" id="PR01434">
    <property type="entry name" value="NADHDHGNASE5"/>
</dbReference>
<accession>A0AAE4C8D2</accession>
<evidence type="ECO:0000256" key="11">
    <source>
        <dbReference type="SAM" id="Phobius"/>
    </source>
</evidence>
<feature type="transmembrane region" description="Helical" evidence="11">
    <location>
        <begin position="104"/>
        <end position="123"/>
    </location>
</feature>
<feature type="transmembrane region" description="Helical" evidence="11">
    <location>
        <begin position="503"/>
        <end position="527"/>
    </location>
</feature>
<dbReference type="EMBL" id="JAVDUI010000001">
    <property type="protein sequence ID" value="MDR6892285.1"/>
    <property type="molecule type" value="Genomic_DNA"/>
</dbReference>
<dbReference type="NCBIfam" id="NF009284">
    <property type="entry name" value="PRK12644.1"/>
    <property type="match status" value="1"/>
</dbReference>
<comment type="subcellular location">
    <subcellularLocation>
        <location evidence="1">Cell membrane</location>
        <topology evidence="1">Multi-pass membrane protein</topology>
    </subcellularLocation>
    <subcellularLocation>
        <location evidence="9">Membrane</location>
        <topology evidence="9">Multi-pass membrane protein</topology>
    </subcellularLocation>
</comment>
<evidence type="ECO:0000256" key="9">
    <source>
        <dbReference type="RuleBase" id="RU000320"/>
    </source>
</evidence>
<dbReference type="Pfam" id="PF04039">
    <property type="entry name" value="MnhB"/>
    <property type="match status" value="1"/>
</dbReference>
<feature type="region of interest" description="Disordered" evidence="10">
    <location>
        <begin position="978"/>
        <end position="1000"/>
    </location>
</feature>
<dbReference type="InterPro" id="IPR025383">
    <property type="entry name" value="MrpA_C/MbhD"/>
</dbReference>
<organism evidence="17 18">
    <name type="scientific">Falsarthrobacter nasiphocae</name>
    <dbReference type="NCBI Taxonomy" id="189863"/>
    <lineage>
        <taxon>Bacteria</taxon>
        <taxon>Bacillati</taxon>
        <taxon>Actinomycetota</taxon>
        <taxon>Actinomycetes</taxon>
        <taxon>Micrococcales</taxon>
        <taxon>Micrococcaceae</taxon>
        <taxon>Falsarthrobacter</taxon>
    </lineage>
</organism>
<reference evidence="17" key="1">
    <citation type="submission" date="2023-07" db="EMBL/GenBank/DDBJ databases">
        <title>Sequencing the genomes of 1000 actinobacteria strains.</title>
        <authorList>
            <person name="Klenk H.-P."/>
        </authorList>
    </citation>
    <scope>NUCLEOTIDE SEQUENCE</scope>
    <source>
        <strain evidence="17">DSM 13988</strain>
    </source>
</reference>
<evidence type="ECO:0000256" key="2">
    <source>
        <dbReference type="ARBA" id="ARBA00022448"/>
    </source>
</evidence>
<feature type="transmembrane region" description="Helical" evidence="11">
    <location>
        <begin position="300"/>
        <end position="319"/>
    </location>
</feature>
<keyword evidence="7" id="KW-0406">Ion transport</keyword>
<keyword evidence="2" id="KW-0813">Transport</keyword>
<dbReference type="RefSeq" id="WP_309851044.1">
    <property type="nucleotide sequence ID" value="NZ_BAAAIU010000003.1"/>
</dbReference>
<keyword evidence="4" id="KW-1003">Cell membrane</keyword>
<evidence type="ECO:0000256" key="6">
    <source>
        <dbReference type="ARBA" id="ARBA00022989"/>
    </source>
</evidence>
<feature type="domain" description="NADH:quinone oxidoreductase/Mrp antiporter transmembrane" evidence="12">
    <location>
        <begin position="126"/>
        <end position="419"/>
    </location>
</feature>
<feature type="transmembrane region" description="Helical" evidence="11">
    <location>
        <begin position="208"/>
        <end position="233"/>
    </location>
</feature>
<keyword evidence="3" id="KW-0050">Antiport</keyword>
<dbReference type="Proteomes" id="UP001247307">
    <property type="component" value="Unassembled WGS sequence"/>
</dbReference>
<evidence type="ECO:0000256" key="3">
    <source>
        <dbReference type="ARBA" id="ARBA00022449"/>
    </source>
</evidence>
<dbReference type="AlphaFoldDB" id="A0AAE4C8D2"/>
<feature type="transmembrane region" description="Helical" evidence="11">
    <location>
        <begin position="370"/>
        <end position="389"/>
    </location>
</feature>
<dbReference type="InterPro" id="IPR001516">
    <property type="entry name" value="Proton_antipo_N"/>
</dbReference>
<feature type="transmembrane region" description="Helical" evidence="11">
    <location>
        <begin position="894"/>
        <end position="917"/>
    </location>
</feature>
<evidence type="ECO:0000256" key="1">
    <source>
        <dbReference type="ARBA" id="ARBA00004651"/>
    </source>
</evidence>
<proteinExistence type="predicted"/>
<evidence type="ECO:0000313" key="17">
    <source>
        <dbReference type="EMBL" id="MDR6892285.1"/>
    </source>
</evidence>
<dbReference type="InterPro" id="IPR050616">
    <property type="entry name" value="CPA3_Na-H_Antiporter_A"/>
</dbReference>
<evidence type="ECO:0000256" key="8">
    <source>
        <dbReference type="ARBA" id="ARBA00023136"/>
    </source>
</evidence>
<protein>
    <submittedName>
        <fullName evidence="17">Multicomponent Na+:H+ antiporter subunit A</fullName>
    </submittedName>
</protein>
<feature type="transmembrane region" description="Helical" evidence="11">
    <location>
        <begin position="666"/>
        <end position="689"/>
    </location>
</feature>
<dbReference type="GO" id="GO:0005886">
    <property type="term" value="C:plasma membrane"/>
    <property type="evidence" value="ECO:0007669"/>
    <property type="project" value="UniProtKB-SubCell"/>
</dbReference>
<dbReference type="PANTHER" id="PTHR43373">
    <property type="entry name" value="NA(+)/H(+) ANTIPORTER SUBUNIT"/>
    <property type="match status" value="1"/>
</dbReference>
<keyword evidence="18" id="KW-1185">Reference proteome</keyword>
<evidence type="ECO:0000313" key="18">
    <source>
        <dbReference type="Proteomes" id="UP001247307"/>
    </source>
</evidence>
<feature type="domain" description="MrpA C-terminal/MbhD" evidence="15">
    <location>
        <begin position="625"/>
        <end position="688"/>
    </location>
</feature>
<feature type="transmembrane region" description="Helical" evidence="11">
    <location>
        <begin position="863"/>
        <end position="882"/>
    </location>
</feature>
<feature type="transmembrane region" description="Helical" evidence="11">
    <location>
        <begin position="159"/>
        <end position="188"/>
    </location>
</feature>
<keyword evidence="5 9" id="KW-0812">Transmembrane</keyword>
<feature type="transmembrane region" description="Helical" evidence="11">
    <location>
        <begin position="409"/>
        <end position="433"/>
    </location>
</feature>
<dbReference type="PANTHER" id="PTHR43373:SF1">
    <property type="entry name" value="NA(+)_H(+) ANTIPORTER SUBUNIT A"/>
    <property type="match status" value="1"/>
</dbReference>
<feature type="transmembrane region" description="Helical" evidence="11">
    <location>
        <begin position="838"/>
        <end position="857"/>
    </location>
</feature>
<evidence type="ECO:0000256" key="10">
    <source>
        <dbReference type="SAM" id="MobiDB-lite"/>
    </source>
</evidence>